<dbReference type="EMBL" id="AP014940">
    <property type="protein sequence ID" value="BAV96133.1"/>
    <property type="molecule type" value="Genomic_DNA"/>
</dbReference>
<dbReference type="Pfam" id="PF09335">
    <property type="entry name" value="VTT_dom"/>
    <property type="match status" value="1"/>
</dbReference>
<feature type="transmembrane region" description="Helical" evidence="6">
    <location>
        <begin position="145"/>
        <end position="165"/>
    </location>
</feature>
<keyword evidence="3 6" id="KW-0812">Transmembrane</keyword>
<dbReference type="CDD" id="cd01444">
    <property type="entry name" value="GlpE_ST"/>
    <property type="match status" value="1"/>
</dbReference>
<dbReference type="AlphaFoldDB" id="A0AAU9AE00"/>
<evidence type="ECO:0000256" key="6">
    <source>
        <dbReference type="SAM" id="Phobius"/>
    </source>
</evidence>
<evidence type="ECO:0000256" key="1">
    <source>
        <dbReference type="ARBA" id="ARBA00004651"/>
    </source>
</evidence>
<dbReference type="InterPro" id="IPR036873">
    <property type="entry name" value="Rhodanese-like_dom_sf"/>
</dbReference>
<reference evidence="8 9" key="1">
    <citation type="journal article" date="2017" name="DNA Res.">
        <title>Complete genome sequence and expression profile of the commercial lytic enzyme producer Lysobacter enzymogenes M497-1.</title>
        <authorList>
            <person name="Takami H."/>
            <person name="Toyoda A."/>
            <person name="Uchiyama I."/>
            <person name="Itoh T."/>
            <person name="Takaki Y."/>
            <person name="Arai W."/>
            <person name="Nishi S."/>
            <person name="Kawai M."/>
            <person name="Shinya K."/>
            <person name="Ikeda H."/>
        </authorList>
    </citation>
    <scope>NUCLEOTIDE SEQUENCE [LARGE SCALE GENOMIC DNA]</scope>
    <source>
        <strain evidence="8 9">M497-1</strain>
    </source>
</reference>
<dbReference type="KEGG" id="lem:LEN_0646"/>
<dbReference type="Gene3D" id="3.40.250.10">
    <property type="entry name" value="Rhodanese-like domain"/>
    <property type="match status" value="1"/>
</dbReference>
<evidence type="ECO:0000256" key="3">
    <source>
        <dbReference type="ARBA" id="ARBA00022692"/>
    </source>
</evidence>
<evidence type="ECO:0000256" key="2">
    <source>
        <dbReference type="ARBA" id="ARBA00022475"/>
    </source>
</evidence>
<dbReference type="PANTHER" id="PTHR42709:SF6">
    <property type="entry name" value="UNDECAPRENYL PHOSPHATE TRANSPORTER A"/>
    <property type="match status" value="1"/>
</dbReference>
<dbReference type="Proteomes" id="UP000218824">
    <property type="component" value="Chromosome"/>
</dbReference>
<dbReference type="GO" id="GO:0005737">
    <property type="term" value="C:cytoplasm"/>
    <property type="evidence" value="ECO:0007669"/>
    <property type="project" value="InterPro"/>
</dbReference>
<dbReference type="SUPFAM" id="SSF52821">
    <property type="entry name" value="Rhodanese/Cell cycle control phosphatase"/>
    <property type="match status" value="1"/>
</dbReference>
<organism evidence="8 9">
    <name type="scientific">Lysobacter enzymogenes</name>
    <dbReference type="NCBI Taxonomy" id="69"/>
    <lineage>
        <taxon>Bacteria</taxon>
        <taxon>Pseudomonadati</taxon>
        <taxon>Pseudomonadota</taxon>
        <taxon>Gammaproteobacteria</taxon>
        <taxon>Lysobacterales</taxon>
        <taxon>Lysobacteraceae</taxon>
        <taxon>Lysobacter</taxon>
    </lineage>
</organism>
<keyword evidence="5 6" id="KW-0472">Membrane</keyword>
<dbReference type="GO" id="GO:0005886">
    <property type="term" value="C:plasma membrane"/>
    <property type="evidence" value="ECO:0007669"/>
    <property type="project" value="UniProtKB-SubCell"/>
</dbReference>
<gene>
    <name evidence="8" type="ORF">LEN_0646</name>
</gene>
<dbReference type="InterPro" id="IPR023695">
    <property type="entry name" value="Thiosulf_sulfurTrfase"/>
</dbReference>
<dbReference type="GeneID" id="83062548"/>
<proteinExistence type="predicted"/>
<dbReference type="GO" id="GO:0004792">
    <property type="term" value="F:thiosulfate-cyanide sulfurtransferase activity"/>
    <property type="evidence" value="ECO:0007669"/>
    <property type="project" value="InterPro"/>
</dbReference>
<accession>A0AAU9AE00</accession>
<keyword evidence="4 6" id="KW-1133">Transmembrane helix</keyword>
<feature type="transmembrane region" description="Helical" evidence="6">
    <location>
        <begin position="50"/>
        <end position="74"/>
    </location>
</feature>
<name>A0AAU9AE00_LYSEN</name>
<dbReference type="RefSeq" id="WP_096383008.1">
    <property type="nucleotide sequence ID" value="NZ_AP014940.1"/>
</dbReference>
<feature type="transmembrane region" description="Helical" evidence="6">
    <location>
        <begin position="177"/>
        <end position="196"/>
    </location>
</feature>
<dbReference type="Pfam" id="PF00581">
    <property type="entry name" value="Rhodanese"/>
    <property type="match status" value="1"/>
</dbReference>
<dbReference type="PANTHER" id="PTHR42709">
    <property type="entry name" value="ALKALINE PHOSPHATASE LIKE PROTEIN"/>
    <property type="match status" value="1"/>
</dbReference>
<evidence type="ECO:0000313" key="9">
    <source>
        <dbReference type="Proteomes" id="UP000218824"/>
    </source>
</evidence>
<sequence>MDALLHLIEHYGLLVVFVCVLLDQGGLPVPAYPPIVVASAVAVDHQPNLWLALPPVLLAAALAALLADSVWYFGGRRIGARLLRLMCRLSLSPDSCVLTTRSLYARWGAPSLVVAKFVPGFAAVATVLAGETGTRPRRFAFYDGLGALLWAGVAVALGAIFHRAVNELLDRLDTLGRYGLIVLAALIAAWVGYKLLKRQLFLRELRMARISVSELGRLLADGGEPTILDVRSHQQRDASGWIPGAIFVATLADDSLSGIPPERREEVIVYCDCPNEASAATLARELRRRGFKRVRPLAGGFEAWRAQGLAVAVKQ</sequence>
<feature type="domain" description="Rhodanese" evidence="7">
    <location>
        <begin position="221"/>
        <end position="313"/>
    </location>
</feature>
<evidence type="ECO:0000256" key="4">
    <source>
        <dbReference type="ARBA" id="ARBA00022989"/>
    </source>
</evidence>
<evidence type="ECO:0000256" key="5">
    <source>
        <dbReference type="ARBA" id="ARBA00023136"/>
    </source>
</evidence>
<evidence type="ECO:0000259" key="7">
    <source>
        <dbReference type="PROSITE" id="PS50206"/>
    </source>
</evidence>
<protein>
    <recommendedName>
        <fullName evidence="7">Rhodanese domain-containing protein</fullName>
    </recommendedName>
</protein>
<dbReference type="InterPro" id="IPR032816">
    <property type="entry name" value="VTT_dom"/>
</dbReference>
<comment type="subcellular location">
    <subcellularLocation>
        <location evidence="1">Cell membrane</location>
        <topology evidence="1">Multi-pass membrane protein</topology>
    </subcellularLocation>
</comment>
<evidence type="ECO:0000313" key="8">
    <source>
        <dbReference type="EMBL" id="BAV96133.1"/>
    </source>
</evidence>
<keyword evidence="2" id="KW-1003">Cell membrane</keyword>
<dbReference type="SMART" id="SM00450">
    <property type="entry name" value="RHOD"/>
    <property type="match status" value="1"/>
</dbReference>
<dbReference type="PROSITE" id="PS50206">
    <property type="entry name" value="RHODANESE_3"/>
    <property type="match status" value="1"/>
</dbReference>
<dbReference type="InterPro" id="IPR001763">
    <property type="entry name" value="Rhodanese-like_dom"/>
</dbReference>
<dbReference type="InterPro" id="IPR051311">
    <property type="entry name" value="DedA_domain"/>
</dbReference>